<protein>
    <submittedName>
        <fullName evidence="5">MarR family protein</fullName>
    </submittedName>
</protein>
<evidence type="ECO:0000256" key="1">
    <source>
        <dbReference type="ARBA" id="ARBA00023015"/>
    </source>
</evidence>
<dbReference type="Pfam" id="PF01047">
    <property type="entry name" value="MarR"/>
    <property type="match status" value="1"/>
</dbReference>
<proteinExistence type="predicted"/>
<dbReference type="PANTHER" id="PTHR42756:SF1">
    <property type="entry name" value="TRANSCRIPTIONAL REPRESSOR OF EMRAB OPERON"/>
    <property type="match status" value="1"/>
</dbReference>
<keyword evidence="1" id="KW-0805">Transcription regulation</keyword>
<dbReference type="InterPro" id="IPR000835">
    <property type="entry name" value="HTH_MarR-typ"/>
</dbReference>
<dbReference type="AlphaFoldDB" id="A0A1J5RJJ5"/>
<evidence type="ECO:0000256" key="2">
    <source>
        <dbReference type="ARBA" id="ARBA00023125"/>
    </source>
</evidence>
<evidence type="ECO:0000313" key="5">
    <source>
        <dbReference type="EMBL" id="OIQ95618.1"/>
    </source>
</evidence>
<evidence type="ECO:0000259" key="4">
    <source>
        <dbReference type="PROSITE" id="PS50995"/>
    </source>
</evidence>
<keyword evidence="2" id="KW-0238">DNA-binding</keyword>
<dbReference type="PROSITE" id="PS50995">
    <property type="entry name" value="HTH_MARR_2"/>
    <property type="match status" value="1"/>
</dbReference>
<gene>
    <name evidence="5" type="ORF">GALL_223930</name>
</gene>
<dbReference type="SMART" id="SM00347">
    <property type="entry name" value="HTH_MARR"/>
    <property type="match status" value="1"/>
</dbReference>
<sequence length="147" mass="16286">MMDETTSAIESEMAMLLRLADRNRRSPALESTLDRSAYLVLSVLEQQRVANISTIAEALRLDASTVTRQVVAMEAAALVERRRDPADGRGTLVVATPHGITQLAATREVRSAVYADVLADWAFADREALGALLHRLNDDLDRYARRH</sequence>
<dbReference type="GO" id="GO:0003700">
    <property type="term" value="F:DNA-binding transcription factor activity"/>
    <property type="evidence" value="ECO:0007669"/>
    <property type="project" value="InterPro"/>
</dbReference>
<name>A0A1J5RJJ5_9ZZZZ</name>
<comment type="caution">
    <text evidence="5">The sequence shown here is derived from an EMBL/GenBank/DDBJ whole genome shotgun (WGS) entry which is preliminary data.</text>
</comment>
<feature type="domain" description="HTH marR-type" evidence="4">
    <location>
        <begin position="10"/>
        <end position="138"/>
    </location>
</feature>
<reference evidence="5" key="1">
    <citation type="submission" date="2016-10" db="EMBL/GenBank/DDBJ databases">
        <title>Sequence of Gallionella enrichment culture.</title>
        <authorList>
            <person name="Poehlein A."/>
            <person name="Muehling M."/>
            <person name="Daniel R."/>
        </authorList>
    </citation>
    <scope>NUCLEOTIDE SEQUENCE</scope>
</reference>
<dbReference type="PANTHER" id="PTHR42756">
    <property type="entry name" value="TRANSCRIPTIONAL REGULATOR, MARR"/>
    <property type="match status" value="1"/>
</dbReference>
<dbReference type="EMBL" id="MLJW01000163">
    <property type="protein sequence ID" value="OIQ95618.1"/>
    <property type="molecule type" value="Genomic_DNA"/>
</dbReference>
<dbReference type="SUPFAM" id="SSF46785">
    <property type="entry name" value="Winged helix' DNA-binding domain"/>
    <property type="match status" value="1"/>
</dbReference>
<organism evidence="5">
    <name type="scientific">mine drainage metagenome</name>
    <dbReference type="NCBI Taxonomy" id="410659"/>
    <lineage>
        <taxon>unclassified sequences</taxon>
        <taxon>metagenomes</taxon>
        <taxon>ecological metagenomes</taxon>
    </lineage>
</organism>
<dbReference type="InterPro" id="IPR036390">
    <property type="entry name" value="WH_DNA-bd_sf"/>
</dbReference>
<dbReference type="InterPro" id="IPR036388">
    <property type="entry name" value="WH-like_DNA-bd_sf"/>
</dbReference>
<dbReference type="GO" id="GO:0003677">
    <property type="term" value="F:DNA binding"/>
    <property type="evidence" value="ECO:0007669"/>
    <property type="project" value="UniProtKB-KW"/>
</dbReference>
<accession>A0A1J5RJJ5</accession>
<evidence type="ECO:0000256" key="3">
    <source>
        <dbReference type="ARBA" id="ARBA00023163"/>
    </source>
</evidence>
<keyword evidence="3" id="KW-0804">Transcription</keyword>
<dbReference type="Gene3D" id="1.10.10.10">
    <property type="entry name" value="Winged helix-like DNA-binding domain superfamily/Winged helix DNA-binding domain"/>
    <property type="match status" value="1"/>
</dbReference>